<evidence type="ECO:0000256" key="7">
    <source>
        <dbReference type="PIRSR" id="PIRSR006019-2"/>
    </source>
</evidence>
<dbReference type="CDD" id="cd01286">
    <property type="entry name" value="deoxycytidylate_deaminase"/>
    <property type="match status" value="1"/>
</dbReference>
<dbReference type="Gene3D" id="3.40.140.10">
    <property type="entry name" value="Cytidine Deaminase, domain 2"/>
    <property type="match status" value="1"/>
</dbReference>
<keyword evidence="4 8" id="KW-0378">Hydrolase</keyword>
<comment type="similarity">
    <text evidence="2">Belongs to the cytidine and deoxycytidylate deaminase family.</text>
</comment>
<keyword evidence="5 7" id="KW-0862">Zinc</keyword>
<dbReference type="GO" id="GO:0004132">
    <property type="term" value="F:dCMP deaminase activity"/>
    <property type="evidence" value="ECO:0007669"/>
    <property type="project" value="UniProtKB-EC"/>
</dbReference>
<dbReference type="InterPro" id="IPR016193">
    <property type="entry name" value="Cytidine_deaminase-like"/>
</dbReference>
<dbReference type="PANTHER" id="PTHR11086:SF18">
    <property type="entry name" value="DEOXYCYTIDYLATE DEAMINASE"/>
    <property type="match status" value="1"/>
</dbReference>
<feature type="active site" description="Proton donor" evidence="6">
    <location>
        <position position="72"/>
    </location>
</feature>
<evidence type="ECO:0000256" key="5">
    <source>
        <dbReference type="ARBA" id="ARBA00022833"/>
    </source>
</evidence>
<dbReference type="RefSeq" id="WP_083644099.1">
    <property type="nucleotide sequence ID" value="NZ_AMRU01000001.1"/>
</dbReference>
<keyword evidence="9" id="KW-1185">Reference proteome</keyword>
<evidence type="ECO:0000256" key="6">
    <source>
        <dbReference type="PIRSR" id="PIRSR006019-1"/>
    </source>
</evidence>
<name>A0A1L7I3X4_9FLAO</name>
<dbReference type="InterPro" id="IPR016473">
    <property type="entry name" value="dCMP_deaminase"/>
</dbReference>
<dbReference type="InterPro" id="IPR015517">
    <property type="entry name" value="dCMP_deaminase-rel"/>
</dbReference>
<evidence type="ECO:0000313" key="8">
    <source>
        <dbReference type="EMBL" id="APU68308.1"/>
    </source>
</evidence>
<dbReference type="GO" id="GO:0005737">
    <property type="term" value="C:cytoplasm"/>
    <property type="evidence" value="ECO:0007669"/>
    <property type="project" value="TreeGrafter"/>
</dbReference>
<evidence type="ECO:0000256" key="2">
    <source>
        <dbReference type="ARBA" id="ARBA00006576"/>
    </source>
</evidence>
<dbReference type="SUPFAM" id="SSF53927">
    <property type="entry name" value="Cytidine deaminase-like"/>
    <property type="match status" value="1"/>
</dbReference>
<dbReference type="InterPro" id="IPR035105">
    <property type="entry name" value="Deoxycytidylate_deaminase_dom"/>
</dbReference>
<protein>
    <submittedName>
        <fullName evidence="8">dCMP deaminase</fullName>
        <ecNumber evidence="8">3.5.4.12</ecNumber>
    </submittedName>
</protein>
<dbReference type="PANTHER" id="PTHR11086">
    <property type="entry name" value="DEOXYCYTIDYLATE DEAMINASE-RELATED"/>
    <property type="match status" value="1"/>
</dbReference>
<dbReference type="KEGG" id="gfl:GRFL_1584"/>
<dbReference type="GO" id="GO:0008270">
    <property type="term" value="F:zinc ion binding"/>
    <property type="evidence" value="ECO:0007669"/>
    <property type="project" value="InterPro"/>
</dbReference>
<evidence type="ECO:0000256" key="4">
    <source>
        <dbReference type="ARBA" id="ARBA00022801"/>
    </source>
</evidence>
<dbReference type="AlphaFoldDB" id="A0A1L7I3X4"/>
<dbReference type="Pfam" id="PF00383">
    <property type="entry name" value="dCMP_cyt_deam_1"/>
    <property type="match status" value="1"/>
</dbReference>
<accession>A0A1L7I3X4</accession>
<comment type="cofactor">
    <cofactor evidence="1 7">
        <name>Zn(2+)</name>
        <dbReference type="ChEBI" id="CHEBI:29105"/>
    </cofactor>
</comment>
<sequence length="143" mass="16465">MKREKQLKYDKAYLRIAKEWSKLSHCKRKQVGALIVKDRMIISDGYNGTPTGFENFCEDEEGYTKWYVLHAEANAILKVAESTQSCKDATLYITMSPCKECSKLIHQSGIKRLVYQIDYKDNSGLQFLEKAGVELEQISELED</sequence>
<dbReference type="InterPro" id="IPR016192">
    <property type="entry name" value="APOBEC/CMP_deaminase_Zn-bd"/>
</dbReference>
<dbReference type="STRING" id="1229726.GRFL_1584"/>
<dbReference type="Proteomes" id="UP000186230">
    <property type="component" value="Chromosome"/>
</dbReference>
<dbReference type="GO" id="GO:0006220">
    <property type="term" value="P:pyrimidine nucleotide metabolic process"/>
    <property type="evidence" value="ECO:0007669"/>
    <property type="project" value="InterPro"/>
</dbReference>
<dbReference type="InterPro" id="IPR002125">
    <property type="entry name" value="CMP_dCMP_dom"/>
</dbReference>
<evidence type="ECO:0000256" key="3">
    <source>
        <dbReference type="ARBA" id="ARBA00022723"/>
    </source>
</evidence>
<evidence type="ECO:0000256" key="1">
    <source>
        <dbReference type="ARBA" id="ARBA00001947"/>
    </source>
</evidence>
<keyword evidence="3 7" id="KW-0479">Metal-binding</keyword>
<dbReference type="PROSITE" id="PS51747">
    <property type="entry name" value="CYT_DCMP_DEAMINASES_2"/>
    <property type="match status" value="1"/>
</dbReference>
<dbReference type="EC" id="3.5.4.12" evidence="8"/>
<feature type="binding site" evidence="7">
    <location>
        <position position="70"/>
    </location>
    <ligand>
        <name>Zn(2+)</name>
        <dbReference type="ChEBI" id="CHEBI:29105"/>
        <note>catalytic</note>
    </ligand>
</feature>
<dbReference type="OrthoDB" id="9788517at2"/>
<feature type="binding site" evidence="7">
    <location>
        <position position="98"/>
    </location>
    <ligand>
        <name>Zn(2+)</name>
        <dbReference type="ChEBI" id="CHEBI:29105"/>
        <note>catalytic</note>
    </ligand>
</feature>
<feature type="binding site" evidence="7">
    <location>
        <position position="101"/>
    </location>
    <ligand>
        <name>Zn(2+)</name>
        <dbReference type="ChEBI" id="CHEBI:29105"/>
        <note>catalytic</note>
    </ligand>
</feature>
<dbReference type="PIRSF" id="PIRSF006019">
    <property type="entry name" value="dCMP_deaminase"/>
    <property type="match status" value="1"/>
</dbReference>
<proteinExistence type="inferred from homology"/>
<reference evidence="8 9" key="1">
    <citation type="submission" date="2016-07" db="EMBL/GenBank/DDBJ databases">
        <title>Multi-omics approach to identify versatile polysaccharide utilization systems of a marine flavobacterium Gramella flava.</title>
        <authorList>
            <person name="Tang K."/>
        </authorList>
    </citation>
    <scope>NUCLEOTIDE SEQUENCE [LARGE SCALE GENOMIC DNA]</scope>
    <source>
        <strain evidence="8 9">JLT2011</strain>
    </source>
</reference>
<evidence type="ECO:0000313" key="9">
    <source>
        <dbReference type="Proteomes" id="UP000186230"/>
    </source>
</evidence>
<dbReference type="EMBL" id="CP016359">
    <property type="protein sequence ID" value="APU68308.1"/>
    <property type="molecule type" value="Genomic_DNA"/>
</dbReference>
<gene>
    <name evidence="8" type="ORF">GRFL_1584</name>
</gene>
<organism evidence="8 9">
    <name type="scientific">Christiangramia flava JLT2011</name>
    <dbReference type="NCBI Taxonomy" id="1229726"/>
    <lineage>
        <taxon>Bacteria</taxon>
        <taxon>Pseudomonadati</taxon>
        <taxon>Bacteroidota</taxon>
        <taxon>Flavobacteriia</taxon>
        <taxon>Flavobacteriales</taxon>
        <taxon>Flavobacteriaceae</taxon>
        <taxon>Christiangramia</taxon>
    </lineage>
</organism>
<dbReference type="PROSITE" id="PS00903">
    <property type="entry name" value="CYT_DCMP_DEAMINASES_1"/>
    <property type="match status" value="1"/>
</dbReference>